<dbReference type="EMBL" id="JAGQFT020000003">
    <property type="protein sequence ID" value="MBS7456521.1"/>
    <property type="molecule type" value="Genomic_DNA"/>
</dbReference>
<proteinExistence type="predicted"/>
<organism evidence="2">
    <name type="scientific">Coralloluteibacterium stylophorae</name>
    <dbReference type="NCBI Taxonomy" id="1776034"/>
    <lineage>
        <taxon>Bacteria</taxon>
        <taxon>Pseudomonadati</taxon>
        <taxon>Pseudomonadota</taxon>
        <taxon>Gammaproteobacteria</taxon>
        <taxon>Lysobacterales</taxon>
        <taxon>Lysobacteraceae</taxon>
        <taxon>Coralloluteibacterium</taxon>
    </lineage>
</organism>
<dbReference type="PANTHER" id="PTHR10151">
    <property type="entry name" value="ECTONUCLEOTIDE PYROPHOSPHATASE/PHOSPHODIESTERASE"/>
    <property type="match status" value="1"/>
</dbReference>
<feature type="signal peptide" evidence="1">
    <location>
        <begin position="1"/>
        <end position="26"/>
    </location>
</feature>
<comment type="caution">
    <text evidence="2">The sequence shown here is derived from an EMBL/GenBank/DDBJ whole genome shotgun (WGS) entry which is preliminary data.</text>
</comment>
<dbReference type="GO" id="GO:0016787">
    <property type="term" value="F:hydrolase activity"/>
    <property type="evidence" value="ECO:0007669"/>
    <property type="project" value="UniProtKB-ARBA"/>
</dbReference>
<dbReference type="SUPFAM" id="SSF53649">
    <property type="entry name" value="Alkaline phosphatase-like"/>
    <property type="match status" value="1"/>
</dbReference>
<feature type="chain" id="PRO_5042774433" evidence="1">
    <location>
        <begin position="27"/>
        <end position="409"/>
    </location>
</feature>
<protein>
    <submittedName>
        <fullName evidence="2">Alkaline phosphatase family protein</fullName>
    </submittedName>
</protein>
<dbReference type="Proteomes" id="UP000675747">
    <property type="component" value="Unassembled WGS sequence"/>
</dbReference>
<dbReference type="CDD" id="cd16018">
    <property type="entry name" value="Enpp"/>
    <property type="match status" value="1"/>
</dbReference>
<dbReference type="EMBL" id="JAGQFT010000168">
    <property type="protein sequence ID" value="MBR0563723.1"/>
    <property type="molecule type" value="Genomic_DNA"/>
</dbReference>
<accession>A0A8J8B0S9</accession>
<dbReference type="Gene3D" id="3.30.1360.180">
    <property type="match status" value="1"/>
</dbReference>
<keyword evidence="1" id="KW-0732">Signal</keyword>
<sequence>MSRRSASPALPALLILILLCLSSACASLPEASPRPARLILVSLDGTAARYLGAGHTPVLDALAADGARARWMNPSYPSLTFPNHYTLVTGLRPDHHGIVNNTMRDPALGRFTIHDPEAVGNAHWWDGTPLWVGAQRAGLRTAAMFWPGTEAAIDGVRPDTWTPFDPELTPEARVERVLGWLDRPPASRPDFITLYFEHVDTAGHYSGPDSQARIAATERLDAAIGLLVDGLRERGLYEDTNIVVVSDHGMAATSLRRLVFLDDLVDLDDWTVVTQGTVVGLAPRSADAAFPKQDPHLTCWRKQELPARWHYGTHPRVPPVLCQAALGWKALARADLLRMGGRTSAGEHGFDPAEPSMGAIFIAHGPAFARGVVLEPFDNVDVYPLLAALLGVEPAPNDGDAAHLREALR</sequence>
<evidence type="ECO:0000313" key="3">
    <source>
        <dbReference type="EMBL" id="MBS7456521.1"/>
    </source>
</evidence>
<dbReference type="Gene3D" id="3.40.720.10">
    <property type="entry name" value="Alkaline Phosphatase, subunit A"/>
    <property type="match status" value="1"/>
</dbReference>
<dbReference type="InterPro" id="IPR017850">
    <property type="entry name" value="Alkaline_phosphatase_core_sf"/>
</dbReference>
<dbReference type="PROSITE" id="PS51257">
    <property type="entry name" value="PROKAR_LIPOPROTEIN"/>
    <property type="match status" value="1"/>
</dbReference>
<evidence type="ECO:0000313" key="2">
    <source>
        <dbReference type="EMBL" id="MBR0563723.1"/>
    </source>
</evidence>
<gene>
    <name evidence="3" type="ORF">KB893_005135</name>
    <name evidence="2" type="ORF">KB893_14560</name>
</gene>
<dbReference type="PANTHER" id="PTHR10151:SF120">
    <property type="entry name" value="BIS(5'-ADENOSYL)-TRIPHOSPHATASE"/>
    <property type="match status" value="1"/>
</dbReference>
<reference evidence="2" key="2">
    <citation type="submission" date="2021-04" db="EMBL/GenBank/DDBJ databases">
        <authorList>
            <person name="Karlyshev A.V."/>
        </authorList>
    </citation>
    <scope>NUCLEOTIDE SEQUENCE</scope>
    <source>
        <strain evidence="2">LMG 29479</strain>
    </source>
</reference>
<dbReference type="Pfam" id="PF01663">
    <property type="entry name" value="Phosphodiest"/>
    <property type="match status" value="1"/>
</dbReference>
<dbReference type="InterPro" id="IPR002591">
    <property type="entry name" value="Phosphodiest/P_Trfase"/>
</dbReference>
<evidence type="ECO:0000256" key="1">
    <source>
        <dbReference type="SAM" id="SignalP"/>
    </source>
</evidence>
<dbReference type="RefSeq" id="WP_211927621.1">
    <property type="nucleotide sequence ID" value="NZ_JAGQFT020000003.1"/>
</dbReference>
<name>A0A8J8B0S9_9GAMM</name>
<keyword evidence="4" id="KW-1185">Reference proteome</keyword>
<dbReference type="AlphaFoldDB" id="A0A8J8B0S9"/>
<reference evidence="3 4" key="1">
    <citation type="journal article" date="2021" name="Microbiol. Resour. Announc.">
        <title>Draft Genome Sequence of Coralloluteibacterium stylophorae LMG 29479T.</title>
        <authorList>
            <person name="Karlyshev A.V."/>
            <person name="Kudryashova E.B."/>
            <person name="Ariskina E.V."/>
            <person name="Conroy A.P."/>
            <person name="Abidueva E.Y."/>
        </authorList>
    </citation>
    <scope>NUCLEOTIDE SEQUENCE [LARGE SCALE GENOMIC DNA]</scope>
    <source>
        <strain evidence="3 4">LMG 29479</strain>
    </source>
</reference>
<evidence type="ECO:0000313" key="4">
    <source>
        <dbReference type="Proteomes" id="UP000675747"/>
    </source>
</evidence>